<dbReference type="InterPro" id="IPR035906">
    <property type="entry name" value="MetI-like_sf"/>
</dbReference>
<dbReference type="Gene3D" id="1.10.3720.10">
    <property type="entry name" value="MetI-like"/>
    <property type="match status" value="1"/>
</dbReference>
<dbReference type="SUPFAM" id="SSF161098">
    <property type="entry name" value="MetI-like"/>
    <property type="match status" value="1"/>
</dbReference>
<accession>E9S8H2</accession>
<keyword evidence="4 7" id="KW-0812">Transmembrane</keyword>
<evidence type="ECO:0000256" key="5">
    <source>
        <dbReference type="ARBA" id="ARBA00022989"/>
    </source>
</evidence>
<keyword evidence="8" id="KW-0732">Signal</keyword>
<dbReference type="RefSeq" id="WP_002847295.1">
    <property type="nucleotide sequence ID" value="NZ_ADKM02000024.1"/>
</dbReference>
<dbReference type="Proteomes" id="UP000004259">
    <property type="component" value="Unassembled WGS sequence"/>
</dbReference>
<evidence type="ECO:0000256" key="3">
    <source>
        <dbReference type="ARBA" id="ARBA00022475"/>
    </source>
</evidence>
<feature type="transmembrane region" description="Helical" evidence="7">
    <location>
        <begin position="36"/>
        <end position="57"/>
    </location>
</feature>
<feature type="transmembrane region" description="Helical" evidence="7">
    <location>
        <begin position="186"/>
        <end position="208"/>
    </location>
</feature>
<dbReference type="OrthoDB" id="9785113at2"/>
<feature type="transmembrane region" description="Helical" evidence="7">
    <location>
        <begin position="279"/>
        <end position="303"/>
    </location>
</feature>
<feature type="chain" id="PRO_5003246995" evidence="8">
    <location>
        <begin position="23"/>
        <end position="319"/>
    </location>
</feature>
<dbReference type="CDD" id="cd06261">
    <property type="entry name" value="TM_PBP2"/>
    <property type="match status" value="1"/>
</dbReference>
<proteinExistence type="inferred from homology"/>
<dbReference type="GO" id="GO:0055085">
    <property type="term" value="P:transmembrane transport"/>
    <property type="evidence" value="ECO:0007669"/>
    <property type="project" value="InterPro"/>
</dbReference>
<organism evidence="10 11">
    <name type="scientific">Ruminococcus albus 8</name>
    <dbReference type="NCBI Taxonomy" id="246199"/>
    <lineage>
        <taxon>Bacteria</taxon>
        <taxon>Bacillati</taxon>
        <taxon>Bacillota</taxon>
        <taxon>Clostridia</taxon>
        <taxon>Eubacteriales</taxon>
        <taxon>Oscillospiraceae</taxon>
        <taxon>Ruminococcus</taxon>
    </lineage>
</organism>
<evidence type="ECO:0000256" key="1">
    <source>
        <dbReference type="ARBA" id="ARBA00004651"/>
    </source>
</evidence>
<evidence type="ECO:0000256" key="6">
    <source>
        <dbReference type="ARBA" id="ARBA00023136"/>
    </source>
</evidence>
<feature type="transmembrane region" description="Helical" evidence="7">
    <location>
        <begin position="122"/>
        <end position="148"/>
    </location>
</feature>
<keyword evidence="6 7" id="KW-0472">Membrane</keyword>
<evidence type="ECO:0000256" key="4">
    <source>
        <dbReference type="ARBA" id="ARBA00022692"/>
    </source>
</evidence>
<dbReference type="InterPro" id="IPR000515">
    <property type="entry name" value="MetI-like"/>
</dbReference>
<evidence type="ECO:0000256" key="2">
    <source>
        <dbReference type="ARBA" id="ARBA00022448"/>
    </source>
</evidence>
<dbReference type="Pfam" id="PF00528">
    <property type="entry name" value="BPD_transp_1"/>
    <property type="match status" value="1"/>
</dbReference>
<name>E9S8H2_RUMAL</name>
<reference evidence="10 11" key="1">
    <citation type="submission" date="2011-02" db="EMBL/GenBank/DDBJ databases">
        <authorList>
            <person name="Nelson K.E."/>
            <person name="Sutton G."/>
            <person name="Torralba M."/>
            <person name="Durkin S."/>
            <person name="Harkins D."/>
            <person name="Montgomery R."/>
            <person name="Ziemer C."/>
            <person name="Klaassens E."/>
            <person name="Ocuiv P."/>
            <person name="Morrison M."/>
        </authorList>
    </citation>
    <scope>NUCLEOTIDE SEQUENCE [LARGE SCALE GENOMIC DNA]</scope>
    <source>
        <strain evidence="10 11">8</strain>
    </source>
</reference>
<dbReference type="PROSITE" id="PS50928">
    <property type="entry name" value="ABC_TM1"/>
    <property type="match status" value="1"/>
</dbReference>
<keyword evidence="5 7" id="KW-1133">Transmembrane helix</keyword>
<dbReference type="GO" id="GO:0005886">
    <property type="term" value="C:plasma membrane"/>
    <property type="evidence" value="ECO:0007669"/>
    <property type="project" value="UniProtKB-SubCell"/>
</dbReference>
<protein>
    <submittedName>
        <fullName evidence="10">ABC transporter, permease protein</fullName>
    </submittedName>
</protein>
<sequence>MKILRPLLPLLSLAAAEIVAFAVPDSPLHQPAKHPYFAVLLIIAVAVYFIAATAIYFKNRNNSAAEKPVFYRGPFLAGVILFLNLLNIFTVKTALFPVLYFPALDRVFGTLFEDRSLILKCIGFSMGILLKGVAGGLIIGFFMGIAIGFSKAAEYWINPLIRILGPIPSTAWIPILLVVFSEARSASSFIIGISVWFPTVVLTSSGIANVKNSYFEVSSTLGAGQLQKIFRIGVPAAMPSIFLGLFNGICGSFVALMTAEMIGAKYGIGWYVNWQKEMMAYSNVYAGLIVIAVMFYLVITVLFKIRDRVLGWQKGVIKW</sequence>
<dbReference type="PANTHER" id="PTHR30151">
    <property type="entry name" value="ALKANE SULFONATE ABC TRANSPORTER-RELATED, MEMBRANE SUBUNIT"/>
    <property type="match status" value="1"/>
</dbReference>
<evidence type="ECO:0000256" key="8">
    <source>
        <dbReference type="SAM" id="SignalP"/>
    </source>
</evidence>
<comment type="similarity">
    <text evidence="7">Belongs to the binding-protein-dependent transport system permease family.</text>
</comment>
<evidence type="ECO:0000313" key="11">
    <source>
        <dbReference type="Proteomes" id="UP000004259"/>
    </source>
</evidence>
<keyword evidence="3" id="KW-1003">Cell membrane</keyword>
<feature type="transmembrane region" description="Helical" evidence="7">
    <location>
        <begin position="160"/>
        <end position="180"/>
    </location>
</feature>
<feature type="transmembrane region" description="Helical" evidence="7">
    <location>
        <begin position="69"/>
        <end position="102"/>
    </location>
</feature>
<keyword evidence="2 7" id="KW-0813">Transport</keyword>
<feature type="signal peptide" evidence="8">
    <location>
        <begin position="1"/>
        <end position="22"/>
    </location>
</feature>
<evidence type="ECO:0000313" key="10">
    <source>
        <dbReference type="EMBL" id="EGC04400.1"/>
    </source>
</evidence>
<comment type="subcellular location">
    <subcellularLocation>
        <location evidence="1 7">Cell membrane</location>
        <topology evidence="1 7">Multi-pass membrane protein</topology>
    </subcellularLocation>
</comment>
<comment type="caution">
    <text evidence="10">The sequence shown here is derived from an EMBL/GenBank/DDBJ whole genome shotgun (WGS) entry which is preliminary data.</text>
</comment>
<dbReference type="AlphaFoldDB" id="E9S8H2"/>
<evidence type="ECO:0000256" key="7">
    <source>
        <dbReference type="RuleBase" id="RU363032"/>
    </source>
</evidence>
<keyword evidence="11" id="KW-1185">Reference proteome</keyword>
<feature type="domain" description="ABC transmembrane type-1" evidence="9">
    <location>
        <begin position="122"/>
        <end position="306"/>
    </location>
</feature>
<evidence type="ECO:0000259" key="9">
    <source>
        <dbReference type="PROSITE" id="PS50928"/>
    </source>
</evidence>
<dbReference type="EMBL" id="ADKM02000024">
    <property type="protein sequence ID" value="EGC04400.1"/>
    <property type="molecule type" value="Genomic_DNA"/>
</dbReference>
<gene>
    <name evidence="10" type="ORF">CUS_5311</name>
</gene>
<feature type="transmembrane region" description="Helical" evidence="7">
    <location>
        <begin position="229"/>
        <end position="259"/>
    </location>
</feature>
<dbReference type="eggNOG" id="COG0600">
    <property type="taxonomic scope" value="Bacteria"/>
</dbReference>
<dbReference type="PANTHER" id="PTHR30151:SF0">
    <property type="entry name" value="ABC TRANSPORTER PERMEASE PROTEIN MJ0413-RELATED"/>
    <property type="match status" value="1"/>
</dbReference>
<dbReference type="STRING" id="246199.CUS_5311"/>